<proteinExistence type="predicted"/>
<accession>A0ACB9EH39</accession>
<evidence type="ECO:0000313" key="1">
    <source>
        <dbReference type="EMBL" id="KAI3758152.1"/>
    </source>
</evidence>
<reference evidence="1 2" key="2">
    <citation type="journal article" date="2022" name="Mol. Ecol. Resour.">
        <title>The genomes of chicory, endive, great burdock and yacon provide insights into Asteraceae paleo-polyploidization history and plant inulin production.</title>
        <authorList>
            <person name="Fan W."/>
            <person name="Wang S."/>
            <person name="Wang H."/>
            <person name="Wang A."/>
            <person name="Jiang F."/>
            <person name="Liu H."/>
            <person name="Zhao H."/>
            <person name="Xu D."/>
            <person name="Zhang Y."/>
        </authorList>
    </citation>
    <scope>NUCLEOTIDE SEQUENCE [LARGE SCALE GENOMIC DNA]</scope>
    <source>
        <strain evidence="2">cv. Niubang</strain>
    </source>
</reference>
<gene>
    <name evidence="1" type="ORF">L6452_05704</name>
</gene>
<organism evidence="1 2">
    <name type="scientific">Arctium lappa</name>
    <name type="common">Greater burdock</name>
    <name type="synonym">Lappa major</name>
    <dbReference type="NCBI Taxonomy" id="4217"/>
    <lineage>
        <taxon>Eukaryota</taxon>
        <taxon>Viridiplantae</taxon>
        <taxon>Streptophyta</taxon>
        <taxon>Embryophyta</taxon>
        <taxon>Tracheophyta</taxon>
        <taxon>Spermatophyta</taxon>
        <taxon>Magnoliopsida</taxon>
        <taxon>eudicotyledons</taxon>
        <taxon>Gunneridae</taxon>
        <taxon>Pentapetalae</taxon>
        <taxon>asterids</taxon>
        <taxon>campanulids</taxon>
        <taxon>Asterales</taxon>
        <taxon>Asteraceae</taxon>
        <taxon>Carduoideae</taxon>
        <taxon>Cardueae</taxon>
        <taxon>Arctiinae</taxon>
        <taxon>Arctium</taxon>
    </lineage>
</organism>
<name>A0ACB9EH39_ARCLA</name>
<evidence type="ECO:0000313" key="2">
    <source>
        <dbReference type="Proteomes" id="UP001055879"/>
    </source>
</evidence>
<reference evidence="2" key="1">
    <citation type="journal article" date="2022" name="Mol. Ecol. Resour.">
        <title>The genomes of chicory, endive, great burdock and yacon provide insights into Asteraceae palaeo-polyploidization history and plant inulin production.</title>
        <authorList>
            <person name="Fan W."/>
            <person name="Wang S."/>
            <person name="Wang H."/>
            <person name="Wang A."/>
            <person name="Jiang F."/>
            <person name="Liu H."/>
            <person name="Zhao H."/>
            <person name="Xu D."/>
            <person name="Zhang Y."/>
        </authorList>
    </citation>
    <scope>NUCLEOTIDE SEQUENCE [LARGE SCALE GENOMIC DNA]</scope>
    <source>
        <strain evidence="2">cv. Niubang</strain>
    </source>
</reference>
<dbReference type="Proteomes" id="UP001055879">
    <property type="component" value="Linkage Group LG02"/>
</dbReference>
<protein>
    <submittedName>
        <fullName evidence="1">Uncharacterized protein</fullName>
    </submittedName>
</protein>
<keyword evidence="2" id="KW-1185">Reference proteome</keyword>
<sequence length="112" mass="12914">MKKGGENHPSTFGEYSQYSHTFVWTPPYSSSAERYARAQGWECYPFDDDPYFNIAPEVSDCPTKNSMQQYLGNRPVEFPLSDQLQPEQVQSRAPTLVYDSRRHSDAGPSRYH</sequence>
<dbReference type="EMBL" id="CM042048">
    <property type="protein sequence ID" value="KAI3758152.1"/>
    <property type="molecule type" value="Genomic_DNA"/>
</dbReference>
<comment type="caution">
    <text evidence="1">The sequence shown here is derived from an EMBL/GenBank/DDBJ whole genome shotgun (WGS) entry which is preliminary data.</text>
</comment>